<name>A0ABR1C7M4_NECAM</name>
<organism evidence="3 4">
    <name type="scientific">Necator americanus</name>
    <name type="common">Human hookworm</name>
    <dbReference type="NCBI Taxonomy" id="51031"/>
    <lineage>
        <taxon>Eukaryota</taxon>
        <taxon>Metazoa</taxon>
        <taxon>Ecdysozoa</taxon>
        <taxon>Nematoda</taxon>
        <taxon>Chromadorea</taxon>
        <taxon>Rhabditida</taxon>
        <taxon>Rhabditina</taxon>
        <taxon>Rhabditomorpha</taxon>
        <taxon>Strongyloidea</taxon>
        <taxon>Ancylostomatidae</taxon>
        <taxon>Bunostominae</taxon>
        <taxon>Necator</taxon>
    </lineage>
</organism>
<dbReference type="InterPro" id="IPR016162">
    <property type="entry name" value="Ald_DH_N"/>
</dbReference>
<dbReference type="InterPro" id="IPR015590">
    <property type="entry name" value="Aldehyde_DH_dom"/>
</dbReference>
<dbReference type="Pfam" id="PF00171">
    <property type="entry name" value="Aldedh"/>
    <property type="match status" value="2"/>
</dbReference>
<evidence type="ECO:0000259" key="2">
    <source>
        <dbReference type="Pfam" id="PF00171"/>
    </source>
</evidence>
<feature type="domain" description="Aldehyde dehydrogenase" evidence="2">
    <location>
        <begin position="185"/>
        <end position="324"/>
    </location>
</feature>
<dbReference type="Gene3D" id="3.40.605.10">
    <property type="entry name" value="Aldehyde Dehydrogenase, Chain A, domain 1"/>
    <property type="match status" value="2"/>
</dbReference>
<gene>
    <name evidence="3" type="primary">Necator_chrII.g5073</name>
    <name evidence="3" type="ORF">RB195_017281</name>
</gene>
<dbReference type="InterPro" id="IPR016161">
    <property type="entry name" value="Ald_DH/histidinol_DH"/>
</dbReference>
<sequence length="556" mass="62025">MLRTGLSRAAIQIRAASSIPPPIRNIKPKYTKMFINNEWVDAVSKKTYDTINPVDKSLIAKVAEGDKADVDKAVKVRPLDVLMDFAAKQAHIGNYTNQGQFCCGGTRVFVEGKVYDEFVARSKEVAEKRVLDDPFDLKTEQGPQIICSVWECLISYLDATLEPFLASHAIVHLKKELLKTMSDCTVERYVDIGKKEGARLVTGGKRWGDKGFFYEPNIFANVKDEMKMAQEEIFGPVMSILRFDTMEDLVDIANNTIYGLAAGVVTKDLDKALYVANNIRAGTVWVNCYHVLDATAPFGGYKHSGFGRAMGEYALEEYTQVKTVTIKVKEFITHESHDTKTRIDPENQLPVSDEPGLTHDILVSHTSVRPKACNQEAMIRSRIEPAGDSHVQLMKEGSDASRGTAQAEVNQVLTSELAELCREAIKEALKERRAEVLAEAAERSPLPPHLLREDGHVIPKILPSELRRGIMSVTNRTAPGPDRIRPERLNCTHEHSGNALNPECRNARFLNSGMPARPCCYMRGEIHMTSATIDELTPRDCSVREPEQNEGRAEDE</sequence>
<dbReference type="InterPro" id="IPR016163">
    <property type="entry name" value="Ald_DH_C"/>
</dbReference>
<dbReference type="Gene3D" id="3.40.309.10">
    <property type="entry name" value="Aldehyde Dehydrogenase, Chain A, domain 2"/>
    <property type="match status" value="2"/>
</dbReference>
<dbReference type="SUPFAM" id="SSF53720">
    <property type="entry name" value="ALDH-like"/>
    <property type="match status" value="2"/>
</dbReference>
<accession>A0ABR1C7M4</accession>
<dbReference type="Proteomes" id="UP001303046">
    <property type="component" value="Unassembled WGS sequence"/>
</dbReference>
<proteinExistence type="predicted"/>
<feature type="domain" description="Aldehyde dehydrogenase" evidence="2">
    <location>
        <begin position="84"/>
        <end position="157"/>
    </location>
</feature>
<keyword evidence="4" id="KW-1185">Reference proteome</keyword>
<dbReference type="EMBL" id="JAVFWL010000002">
    <property type="protein sequence ID" value="KAK6733443.1"/>
    <property type="molecule type" value="Genomic_DNA"/>
</dbReference>
<evidence type="ECO:0000313" key="4">
    <source>
        <dbReference type="Proteomes" id="UP001303046"/>
    </source>
</evidence>
<comment type="caution">
    <text evidence="3">The sequence shown here is derived from an EMBL/GenBank/DDBJ whole genome shotgun (WGS) entry which is preliminary data.</text>
</comment>
<dbReference type="PANTHER" id="PTHR11699">
    <property type="entry name" value="ALDEHYDE DEHYDROGENASE-RELATED"/>
    <property type="match status" value="1"/>
</dbReference>
<keyword evidence="1" id="KW-0560">Oxidoreductase</keyword>
<reference evidence="3 4" key="1">
    <citation type="submission" date="2023-08" db="EMBL/GenBank/DDBJ databases">
        <title>A Necator americanus chromosomal reference genome.</title>
        <authorList>
            <person name="Ilik V."/>
            <person name="Petrzelkova K.J."/>
            <person name="Pardy F."/>
            <person name="Fuh T."/>
            <person name="Niatou-Singa F.S."/>
            <person name="Gouil Q."/>
            <person name="Baker L."/>
            <person name="Ritchie M.E."/>
            <person name="Jex A.R."/>
            <person name="Gazzola D."/>
            <person name="Li H."/>
            <person name="Toshio Fujiwara R."/>
            <person name="Zhan B."/>
            <person name="Aroian R.V."/>
            <person name="Pafco B."/>
            <person name="Schwarz E.M."/>
        </authorList>
    </citation>
    <scope>NUCLEOTIDE SEQUENCE [LARGE SCALE GENOMIC DNA]</scope>
    <source>
        <strain evidence="3 4">Aroian</strain>
        <tissue evidence="3">Whole animal</tissue>
    </source>
</reference>
<dbReference type="PROSITE" id="PS00070">
    <property type="entry name" value="ALDEHYDE_DEHYDR_CYS"/>
    <property type="match status" value="1"/>
</dbReference>
<evidence type="ECO:0000256" key="1">
    <source>
        <dbReference type="ARBA" id="ARBA00023002"/>
    </source>
</evidence>
<evidence type="ECO:0000313" key="3">
    <source>
        <dbReference type="EMBL" id="KAK6733443.1"/>
    </source>
</evidence>
<protein>
    <recommendedName>
        <fullName evidence="2">Aldehyde dehydrogenase domain-containing protein</fullName>
    </recommendedName>
</protein>
<dbReference type="InterPro" id="IPR016160">
    <property type="entry name" value="Ald_DH_CS_CYS"/>
</dbReference>